<evidence type="ECO:0000256" key="4">
    <source>
        <dbReference type="ARBA" id="ARBA00022989"/>
    </source>
</evidence>
<dbReference type="PANTHER" id="PTHR11819">
    <property type="entry name" value="SOLUTE CARRIER FAMILY 5"/>
    <property type="match status" value="1"/>
</dbReference>
<dbReference type="NCBIfam" id="TIGR00813">
    <property type="entry name" value="sss"/>
    <property type="match status" value="1"/>
</dbReference>
<comment type="similarity">
    <text evidence="2">Belongs to the sodium:solute symporter (SSF) (TC 2.A.21) family.</text>
</comment>
<dbReference type="EMBL" id="LUCH01002306">
    <property type="protein sequence ID" value="KAF5401688.1"/>
    <property type="molecule type" value="Genomic_DNA"/>
</dbReference>
<accession>A0A8J4SM52</accession>
<feature type="transmembrane region" description="Helical" evidence="6">
    <location>
        <begin position="497"/>
        <end position="518"/>
    </location>
</feature>
<keyword evidence="4 6" id="KW-1133">Transmembrane helix</keyword>
<organism evidence="7 8">
    <name type="scientific">Paragonimus heterotremus</name>
    <dbReference type="NCBI Taxonomy" id="100268"/>
    <lineage>
        <taxon>Eukaryota</taxon>
        <taxon>Metazoa</taxon>
        <taxon>Spiralia</taxon>
        <taxon>Lophotrochozoa</taxon>
        <taxon>Platyhelminthes</taxon>
        <taxon>Trematoda</taxon>
        <taxon>Digenea</taxon>
        <taxon>Plagiorchiida</taxon>
        <taxon>Troglotremata</taxon>
        <taxon>Troglotrematidae</taxon>
        <taxon>Paragonimus</taxon>
    </lineage>
</organism>
<dbReference type="PANTHER" id="PTHR11819:SF150">
    <property type="entry name" value="SODIUM_MYO-INOSITOL COTRANSPORTER"/>
    <property type="match status" value="1"/>
</dbReference>
<evidence type="ECO:0000256" key="2">
    <source>
        <dbReference type="ARBA" id="ARBA00006434"/>
    </source>
</evidence>
<feature type="transmembrane region" description="Helical" evidence="6">
    <location>
        <begin position="158"/>
        <end position="185"/>
    </location>
</feature>
<feature type="transmembrane region" description="Helical" evidence="6">
    <location>
        <begin position="90"/>
        <end position="114"/>
    </location>
</feature>
<evidence type="ECO:0000256" key="6">
    <source>
        <dbReference type="SAM" id="Phobius"/>
    </source>
</evidence>
<feature type="transmembrane region" description="Helical" evidence="6">
    <location>
        <begin position="434"/>
        <end position="453"/>
    </location>
</feature>
<feature type="transmembrane region" description="Helical" evidence="6">
    <location>
        <begin position="12"/>
        <end position="32"/>
    </location>
</feature>
<protein>
    <submittedName>
        <fullName evidence="7">Sodium/myo-inositol cotransporter</fullName>
    </submittedName>
</protein>
<feature type="transmembrane region" description="Helical" evidence="6">
    <location>
        <begin position="325"/>
        <end position="346"/>
    </location>
</feature>
<gene>
    <name evidence="7" type="ORF">PHET_04882</name>
</gene>
<keyword evidence="8" id="KW-1185">Reference proteome</keyword>
<dbReference type="InterPro" id="IPR038377">
    <property type="entry name" value="Na/Glc_symporter_sf"/>
</dbReference>
<comment type="caution">
    <text evidence="7">The sequence shown here is derived from an EMBL/GenBank/DDBJ whole genome shotgun (WGS) entry which is preliminary data.</text>
</comment>
<feature type="transmembrane region" description="Helical" evidence="6">
    <location>
        <begin position="393"/>
        <end position="422"/>
    </location>
</feature>
<keyword evidence="5 6" id="KW-0472">Membrane</keyword>
<feature type="transmembrane region" description="Helical" evidence="6">
    <location>
        <begin position="38"/>
        <end position="59"/>
    </location>
</feature>
<evidence type="ECO:0000256" key="1">
    <source>
        <dbReference type="ARBA" id="ARBA00004141"/>
    </source>
</evidence>
<keyword evidence="3 6" id="KW-0812">Transmembrane</keyword>
<feature type="transmembrane region" description="Helical" evidence="6">
    <location>
        <begin position="538"/>
        <end position="560"/>
    </location>
</feature>
<proteinExistence type="inferred from homology"/>
<dbReference type="GO" id="GO:0005412">
    <property type="term" value="F:D-glucose:sodium symporter activity"/>
    <property type="evidence" value="ECO:0007669"/>
    <property type="project" value="TreeGrafter"/>
</dbReference>
<comment type="subcellular location">
    <subcellularLocation>
        <location evidence="1">Membrane</location>
        <topology evidence="1">Multi-pass membrane protein</topology>
    </subcellularLocation>
</comment>
<dbReference type="OrthoDB" id="6132759at2759"/>
<sequence length="801" mass="87013">MSSDVKIDGWDVTVLVIYFFGVLLTGFIAMFATKRGTVSGFFLAGRFMTWIPIGASLFASNIGSEHFIGLAGSGAASGIGVGAFELNASLLLQLLGWVFLPVYIASGVCTLPEYMRRRFGSQRIQIYLAGLSLLLYVFTKISVNLYSGSLFLTEALQWNVWVSVVLILGMTSLITITGGLAAVLYTDTLQCFVMLIGAILLASLSFVRIGGFTGLLASYGQAIAHIDPQTANGADLLVMLANITLTTNITSRTELAAFPGVNPSLGCSLPSKKAFRLLRELNDPDMPWLGFILGQTPASIWYWCADQMMVQRVLSAKSLSHAQGATLMAGLIKQLPLFIMVIPGMISRVLFPNEVACVPGDHCLRVCGQRNGCSNLAYPKLVVGLMPSGLRGLMLAVMLAALISDLTSIFNSASTLFTVDIYGRFRKNPKESELMLVGRLFVVFLVLVSIAWIPVVQELQGSQLFIYIQEVGACLAPPIAAVYLLSILSRRCNEAGAFYSLLYGLLIGITRMILSVVYSGPVCGEPDDRPWIISQVHYMYFAVFSFLSTGILMTVISLLGKPPTTEQIHRLTYFTAWDPLIPALKVLDEQHADNLYTVVDEIPFSTGDVAAFGNHLKSQGDIPSGATEDSAPGHIEVVVKSASVERAYCACSSTTQSRFGQCVQHALRWLCGCEDRPCTADVEENCLNCLCCGKTNVRGLIRKTPHLESDTYDPERDADAAAVRFQKIISLHQDPRAKVALTVGLIAIIIISLFGFIFFSVFFALTEAGPIPLKANTNATWPENITEAIHILENFGVITVV</sequence>
<dbReference type="InterPro" id="IPR001734">
    <property type="entry name" value="Na/solute_symporter"/>
</dbReference>
<dbReference type="Gene3D" id="1.20.1730.10">
    <property type="entry name" value="Sodium/glucose cotransporter"/>
    <property type="match status" value="1"/>
</dbReference>
<evidence type="ECO:0000313" key="8">
    <source>
        <dbReference type="Proteomes" id="UP000748531"/>
    </source>
</evidence>
<feature type="transmembrane region" description="Helical" evidence="6">
    <location>
        <begin position="286"/>
        <end position="304"/>
    </location>
</feature>
<dbReference type="PROSITE" id="PS50283">
    <property type="entry name" value="NA_SOLUT_SYMP_3"/>
    <property type="match status" value="1"/>
</dbReference>
<feature type="transmembrane region" description="Helical" evidence="6">
    <location>
        <begin position="192"/>
        <end position="211"/>
    </location>
</feature>
<dbReference type="AlphaFoldDB" id="A0A8J4SM52"/>
<dbReference type="Proteomes" id="UP000748531">
    <property type="component" value="Unassembled WGS sequence"/>
</dbReference>
<feature type="transmembrane region" description="Helical" evidence="6">
    <location>
        <begin position="126"/>
        <end position="146"/>
    </location>
</feature>
<dbReference type="Pfam" id="PF00474">
    <property type="entry name" value="SSF"/>
    <property type="match status" value="1"/>
</dbReference>
<reference evidence="7" key="1">
    <citation type="submission" date="2019-05" db="EMBL/GenBank/DDBJ databases">
        <title>Annotation for the trematode Paragonimus heterotremus.</title>
        <authorList>
            <person name="Choi Y.-J."/>
        </authorList>
    </citation>
    <scope>NUCLEOTIDE SEQUENCE</scope>
    <source>
        <strain evidence="7">LC</strain>
    </source>
</reference>
<evidence type="ECO:0000256" key="3">
    <source>
        <dbReference type="ARBA" id="ARBA00022692"/>
    </source>
</evidence>
<feature type="transmembrane region" description="Helical" evidence="6">
    <location>
        <begin position="739"/>
        <end position="765"/>
    </location>
</feature>
<evidence type="ECO:0000256" key="5">
    <source>
        <dbReference type="ARBA" id="ARBA00023136"/>
    </source>
</evidence>
<dbReference type="GO" id="GO:0005886">
    <property type="term" value="C:plasma membrane"/>
    <property type="evidence" value="ECO:0007669"/>
    <property type="project" value="TreeGrafter"/>
</dbReference>
<feature type="transmembrane region" description="Helical" evidence="6">
    <location>
        <begin position="465"/>
        <end position="485"/>
    </location>
</feature>
<name>A0A8J4SM52_9TREM</name>
<evidence type="ECO:0000313" key="7">
    <source>
        <dbReference type="EMBL" id="KAF5401688.1"/>
    </source>
</evidence>